<accession>A0A177SAZ4</accession>
<dbReference type="Pfam" id="PF00583">
    <property type="entry name" value="Acetyltransf_1"/>
    <property type="match status" value="1"/>
</dbReference>
<dbReference type="InterPro" id="IPR016181">
    <property type="entry name" value="Acyl_CoA_acyltransferase"/>
</dbReference>
<feature type="domain" description="N-acetyltransferase" evidence="3">
    <location>
        <begin position="1"/>
        <end position="150"/>
    </location>
</feature>
<dbReference type="Gene3D" id="3.40.630.30">
    <property type="match status" value="1"/>
</dbReference>
<dbReference type="SUPFAM" id="SSF55729">
    <property type="entry name" value="Acyl-CoA N-acyltransferases (Nat)"/>
    <property type="match status" value="1"/>
</dbReference>
<reference evidence="4 5" key="1">
    <citation type="submission" date="2016-03" db="EMBL/GenBank/DDBJ databases">
        <title>Draft Genome Assembly of Pseudomonas putida strain CBF10-2.</title>
        <authorList>
            <person name="Iyer R.S."/>
            <person name="Damania A."/>
        </authorList>
    </citation>
    <scope>NUCLEOTIDE SEQUENCE [LARGE SCALE GENOMIC DNA]</scope>
    <source>
        <strain evidence="4 5">CBF10-2</strain>
    </source>
</reference>
<dbReference type="Proteomes" id="UP000077752">
    <property type="component" value="Unassembled WGS sequence"/>
</dbReference>
<dbReference type="PANTHER" id="PTHR43800:SF1">
    <property type="entry name" value="PEPTIDYL-LYSINE N-ACETYLTRANSFERASE YJAB"/>
    <property type="match status" value="1"/>
</dbReference>
<protein>
    <submittedName>
        <fullName evidence="4">Acetyltransferase</fullName>
    </submittedName>
</protein>
<evidence type="ECO:0000313" key="5">
    <source>
        <dbReference type="Proteomes" id="UP000077752"/>
    </source>
</evidence>
<evidence type="ECO:0000256" key="1">
    <source>
        <dbReference type="ARBA" id="ARBA00022679"/>
    </source>
</evidence>
<sequence>MTIRPARPDDAVVLPAIERSAAQSFAAITHLAWLARHEVLGVEQHLAFIANGLHWVAVDDEDRPEGFLCASAQGHALHIEELSVARSSQGRGLGRELIMHVQDQVAAAGFRALTLTTFADVPWNAPFYARLGFERVDAHHASDFLRQQLQHEHALGLPGRCAMVKRL</sequence>
<evidence type="ECO:0000259" key="3">
    <source>
        <dbReference type="PROSITE" id="PS51186"/>
    </source>
</evidence>
<proteinExistence type="predicted"/>
<gene>
    <name evidence="4" type="ORF">AYO28_02330</name>
</gene>
<dbReference type="AlphaFoldDB" id="A0A177SAZ4"/>
<dbReference type="PROSITE" id="PS51186">
    <property type="entry name" value="GNAT"/>
    <property type="match status" value="1"/>
</dbReference>
<dbReference type="RefSeq" id="WP_064304528.1">
    <property type="nucleotide sequence ID" value="NZ_LUCV01000049.1"/>
</dbReference>
<evidence type="ECO:0000313" key="4">
    <source>
        <dbReference type="EMBL" id="OAI84739.1"/>
    </source>
</evidence>
<keyword evidence="2" id="KW-0012">Acyltransferase</keyword>
<dbReference type="CDD" id="cd04301">
    <property type="entry name" value="NAT_SF"/>
    <property type="match status" value="1"/>
</dbReference>
<keyword evidence="1 4" id="KW-0808">Transferase</keyword>
<name>A0A177SAZ4_PSEPU</name>
<evidence type="ECO:0000256" key="2">
    <source>
        <dbReference type="ARBA" id="ARBA00023315"/>
    </source>
</evidence>
<comment type="caution">
    <text evidence="4">The sequence shown here is derived from an EMBL/GenBank/DDBJ whole genome shotgun (WGS) entry which is preliminary data.</text>
</comment>
<dbReference type="EMBL" id="LUCV01000049">
    <property type="protein sequence ID" value="OAI84739.1"/>
    <property type="molecule type" value="Genomic_DNA"/>
</dbReference>
<dbReference type="InterPro" id="IPR000182">
    <property type="entry name" value="GNAT_dom"/>
</dbReference>
<dbReference type="GO" id="GO:0016747">
    <property type="term" value="F:acyltransferase activity, transferring groups other than amino-acyl groups"/>
    <property type="evidence" value="ECO:0007669"/>
    <property type="project" value="InterPro"/>
</dbReference>
<organism evidence="4 5">
    <name type="scientific">Pseudomonas putida</name>
    <name type="common">Arthrobacter siderocapsulatus</name>
    <dbReference type="NCBI Taxonomy" id="303"/>
    <lineage>
        <taxon>Bacteria</taxon>
        <taxon>Pseudomonadati</taxon>
        <taxon>Pseudomonadota</taxon>
        <taxon>Gammaproteobacteria</taxon>
        <taxon>Pseudomonadales</taxon>
        <taxon>Pseudomonadaceae</taxon>
        <taxon>Pseudomonas</taxon>
    </lineage>
</organism>
<dbReference type="PANTHER" id="PTHR43800">
    <property type="entry name" value="PEPTIDYL-LYSINE N-ACETYLTRANSFERASE YJAB"/>
    <property type="match status" value="1"/>
</dbReference>